<dbReference type="FunCoup" id="K1WTS1">
    <property type="interactions" value="239"/>
</dbReference>
<dbReference type="STRING" id="1072389.K1WTS1"/>
<dbReference type="AlphaFoldDB" id="K1WTS1"/>
<dbReference type="Pfam" id="PF13344">
    <property type="entry name" value="Hydrolase_6"/>
    <property type="match status" value="1"/>
</dbReference>
<dbReference type="FunFam" id="3.40.50.1000:FF:000069">
    <property type="entry name" value="HAD-superfamily subfamily IIA hydrolase"/>
    <property type="match status" value="1"/>
</dbReference>
<dbReference type="NCBIfam" id="TIGR01460">
    <property type="entry name" value="HAD-SF-IIA"/>
    <property type="match status" value="1"/>
</dbReference>
<dbReference type="Gene3D" id="3.40.50.1000">
    <property type="entry name" value="HAD superfamily/HAD-like"/>
    <property type="match status" value="2"/>
</dbReference>
<dbReference type="OMA" id="HDKRMLV"/>
<dbReference type="GO" id="GO:0046474">
    <property type="term" value="P:glycerophospholipid biosynthetic process"/>
    <property type="evidence" value="ECO:0007669"/>
    <property type="project" value="TreeGrafter"/>
</dbReference>
<dbReference type="OrthoDB" id="10251048at2759"/>
<dbReference type="InterPro" id="IPR050324">
    <property type="entry name" value="CDP-alcohol_PTase-I"/>
</dbReference>
<dbReference type="PANTHER" id="PTHR14269">
    <property type="entry name" value="CDP-DIACYLGLYCEROL--GLYCEROL-3-PHOSPHATE 3-PHOSPHATIDYLTRANSFERASE-RELATED"/>
    <property type="match status" value="1"/>
</dbReference>
<evidence type="ECO:0000313" key="2">
    <source>
        <dbReference type="Proteomes" id="UP000006753"/>
    </source>
</evidence>
<dbReference type="Pfam" id="PF13242">
    <property type="entry name" value="Hydrolase_like"/>
    <property type="match status" value="1"/>
</dbReference>
<dbReference type="InterPro" id="IPR036412">
    <property type="entry name" value="HAD-like_sf"/>
</dbReference>
<dbReference type="eggNOG" id="KOG1618">
    <property type="taxonomic scope" value="Eukaryota"/>
</dbReference>
<dbReference type="KEGG" id="mbe:MBM_09846"/>
<gene>
    <name evidence="1" type="ORF">MBM_09846</name>
</gene>
<dbReference type="EMBL" id="JH921471">
    <property type="protein sequence ID" value="EKD11983.1"/>
    <property type="molecule type" value="Genomic_DNA"/>
</dbReference>
<dbReference type="GO" id="GO:0005739">
    <property type="term" value="C:mitochondrion"/>
    <property type="evidence" value="ECO:0007669"/>
    <property type="project" value="TreeGrafter"/>
</dbReference>
<evidence type="ECO:0008006" key="3">
    <source>
        <dbReference type="Google" id="ProtNLM"/>
    </source>
</evidence>
<dbReference type="InterPro" id="IPR006353">
    <property type="entry name" value="HAD-SF_hydro_IIA_CECR5"/>
</dbReference>
<accession>K1WTS1</accession>
<keyword evidence="2" id="KW-1185">Reference proteome</keyword>
<sequence>MRRTTSSFKNFLLRQRRPAPPVASLCCPVPNRSYAFQHGHRPVSWTEPGHKKDIARSTSTRKLCRGQKYYSVVRAPVKVPSDFAFAFDIDGVLLRSSTPLPGASRALRYLENNCIPYILLTNGGGKLESDRVKELSEKLEVEIKEDIFVQSHTPFKQLLDTSGYLSKNATQLSKKSTILVTGGHGDKCRKVAESYGFENVVIPADILSAYPDIWPFNQVFTDYYRTTARPLPNPSKPLKIDAIFVYNDPRDWALDSQLILDLILSKGGVLGTKSEKNDDRTLPNSGYLQDGQPHVYFSNPDLLWAASYHLPRLGQGAFQAALLGLWQQYTSMNSSHDGAQLHHTVIGKPSRITYQYGECVLQERHAAMLGGRHGGGTAAASLKRVFMVGDNPESDIRGANSYNLGRAGGGEQQQHGPAWSSILVKTGVYQEGTIPVYKPDVIVDNVLEAVRWALKEQGWKDEIR</sequence>
<evidence type="ECO:0000313" key="1">
    <source>
        <dbReference type="EMBL" id="EKD11983.1"/>
    </source>
</evidence>
<dbReference type="InParanoid" id="K1WTS1"/>
<dbReference type="SUPFAM" id="SSF56784">
    <property type="entry name" value="HAD-like"/>
    <property type="match status" value="1"/>
</dbReference>
<dbReference type="NCBIfam" id="TIGR01456">
    <property type="entry name" value="CECR5"/>
    <property type="match status" value="1"/>
</dbReference>
<dbReference type="InterPro" id="IPR023214">
    <property type="entry name" value="HAD_sf"/>
</dbReference>
<protein>
    <recommendedName>
        <fullName evidence="3">HAD-superfamily hydrolase</fullName>
    </recommendedName>
</protein>
<dbReference type="Proteomes" id="UP000006753">
    <property type="component" value="Unassembled WGS sequence"/>
</dbReference>
<reference evidence="1 2" key="1">
    <citation type="journal article" date="2012" name="BMC Genomics">
        <title>Sequencing the genome of Marssonina brunnea reveals fungus-poplar co-evolution.</title>
        <authorList>
            <person name="Zhu S."/>
            <person name="Cao Y.-Z."/>
            <person name="Jiang C."/>
            <person name="Tan B.-Y."/>
            <person name="Wang Z."/>
            <person name="Feng S."/>
            <person name="Zhang L."/>
            <person name="Su X.-H."/>
            <person name="Brejova B."/>
            <person name="Vinar T."/>
            <person name="Xu M."/>
            <person name="Wang M.-X."/>
            <person name="Zhang S.-G."/>
            <person name="Huang M.-R."/>
            <person name="Wu R."/>
            <person name="Zhou Y."/>
        </authorList>
    </citation>
    <scope>NUCLEOTIDE SEQUENCE [LARGE SCALE GENOMIC DNA]</scope>
    <source>
        <strain evidence="1 2">MB_m1</strain>
    </source>
</reference>
<dbReference type="PANTHER" id="PTHR14269:SF57">
    <property type="entry name" value="SUPERFAMILY HYDROLASE, PUTATIVE (AFU_ORTHOLOGUE AFUA_2G02580)-RELATED"/>
    <property type="match status" value="1"/>
</dbReference>
<dbReference type="InterPro" id="IPR006357">
    <property type="entry name" value="HAD-SF_hydro_IIA"/>
</dbReference>
<dbReference type="GeneID" id="18765781"/>
<name>K1WTS1_MARBU</name>
<proteinExistence type="predicted"/>
<organism evidence="1 2">
    <name type="scientific">Marssonina brunnea f. sp. multigermtubi (strain MB_m1)</name>
    <name type="common">Marssonina leaf spot fungus</name>
    <dbReference type="NCBI Taxonomy" id="1072389"/>
    <lineage>
        <taxon>Eukaryota</taxon>
        <taxon>Fungi</taxon>
        <taxon>Dikarya</taxon>
        <taxon>Ascomycota</taxon>
        <taxon>Pezizomycotina</taxon>
        <taxon>Leotiomycetes</taxon>
        <taxon>Helotiales</taxon>
        <taxon>Drepanopezizaceae</taxon>
        <taxon>Drepanopeziza</taxon>
    </lineage>
</organism>
<dbReference type="HOGENOM" id="CLU_030880_1_0_1"/>